<gene>
    <name evidence="5" type="ORF">BKG61_30295</name>
</gene>
<dbReference type="InterPro" id="IPR013094">
    <property type="entry name" value="AB_hydrolase_3"/>
</dbReference>
<feature type="active site" evidence="3">
    <location>
        <position position="156"/>
    </location>
</feature>
<keyword evidence="2" id="KW-0378">Hydrolase</keyword>
<dbReference type="InterPro" id="IPR033140">
    <property type="entry name" value="Lipase_GDXG_put_SER_AS"/>
</dbReference>
<dbReference type="PANTHER" id="PTHR48081:SF8">
    <property type="entry name" value="ALPHA_BETA HYDROLASE FOLD-3 DOMAIN-CONTAINING PROTEIN-RELATED"/>
    <property type="match status" value="1"/>
</dbReference>
<accession>A0A1Q9WGY9</accession>
<dbReference type="InterPro" id="IPR029058">
    <property type="entry name" value="AB_hydrolase_fold"/>
</dbReference>
<dbReference type="EMBL" id="MLHV01000075">
    <property type="protein sequence ID" value="OHT78092.1"/>
    <property type="molecule type" value="Genomic_DNA"/>
</dbReference>
<sequence>MKLDKDAAAILAVVASQNLPPLCAGSVLEARLRVPDPIFAQGERLPLHSVIDSTIPGPAGDLPVRIYTPQGVGPFPAVVYFHGGGFVIGSIETADQGCRLIANEAGAVVISVGYRLAPEHPYPSAPEDCFAAITWVAKHAAEVNVDPKRLAVAGDSAGANLATVVTLMARDRGGPEIAHQALLYPNVDLTDTEYPSKSVDNAEGYMLEKTDIDWFYSHYLPDPDRASEPYASPLLAESHAGLPSATVITAGFDPLRDEGFAYVAALQRSGTPAEHLPYPSLIHGFYSFPAAIGAARDVAAEIGQRLRTALSA</sequence>
<keyword evidence="6" id="KW-1185">Reference proteome</keyword>
<proteinExistence type="inferred from homology"/>
<comment type="caution">
    <text evidence="5">The sequence shown here is derived from an EMBL/GenBank/DDBJ whole genome shotgun (WGS) entry which is preliminary data.</text>
</comment>
<dbReference type="Gene3D" id="3.40.50.1820">
    <property type="entry name" value="alpha/beta hydrolase"/>
    <property type="match status" value="1"/>
</dbReference>
<dbReference type="SUPFAM" id="SSF53474">
    <property type="entry name" value="alpha/beta-Hydrolases"/>
    <property type="match status" value="1"/>
</dbReference>
<dbReference type="Pfam" id="PF07859">
    <property type="entry name" value="Abhydrolase_3"/>
    <property type="match status" value="1"/>
</dbReference>
<dbReference type="InterPro" id="IPR050300">
    <property type="entry name" value="GDXG_lipolytic_enzyme"/>
</dbReference>
<evidence type="ECO:0000256" key="1">
    <source>
        <dbReference type="ARBA" id="ARBA00010515"/>
    </source>
</evidence>
<dbReference type="AlphaFoldDB" id="A0A1S1JCG5"/>
<comment type="similarity">
    <text evidence="1">Belongs to the 'GDXG' lipolytic enzyme family.</text>
</comment>
<dbReference type="STRING" id="1908205.BKG60_03475"/>
<organism evidence="5 6">
    <name type="scientific">Mycobacterium syngnathidarum</name>
    <dbReference type="NCBI Taxonomy" id="1908205"/>
    <lineage>
        <taxon>Bacteria</taxon>
        <taxon>Bacillati</taxon>
        <taxon>Actinomycetota</taxon>
        <taxon>Actinomycetes</taxon>
        <taxon>Mycobacteriales</taxon>
        <taxon>Mycobacteriaceae</taxon>
        <taxon>Mycobacterium</taxon>
    </lineage>
</organism>
<dbReference type="PROSITE" id="PS01174">
    <property type="entry name" value="LIPASE_GDXG_SER"/>
    <property type="match status" value="1"/>
</dbReference>
<evidence type="ECO:0000313" key="5">
    <source>
        <dbReference type="EMBL" id="OHT78092.1"/>
    </source>
</evidence>
<evidence type="ECO:0000256" key="3">
    <source>
        <dbReference type="PROSITE-ProRule" id="PRU10038"/>
    </source>
</evidence>
<dbReference type="InterPro" id="IPR002168">
    <property type="entry name" value="Lipase_GDXG_HIS_AS"/>
</dbReference>
<evidence type="ECO:0000256" key="2">
    <source>
        <dbReference type="ARBA" id="ARBA00022801"/>
    </source>
</evidence>
<dbReference type="PROSITE" id="PS01173">
    <property type="entry name" value="LIPASE_GDXG_HIS"/>
    <property type="match status" value="1"/>
</dbReference>
<reference evidence="5 6" key="1">
    <citation type="submission" date="2016-10" db="EMBL/GenBank/DDBJ databases">
        <title>Evaluation of Human, Animal and Environmental Mycobacterium chelonae Isolates by Core Genome Phylogenomic Analysis, Targeted Gene Comparison, and Anti-microbial Susceptibility Patterns: A Tale of Mistaken Identities.</title>
        <authorList>
            <person name="Fogelson S.B."/>
            <person name="Camus A.C."/>
            <person name="Lorenz W."/>
            <person name="Vasireddy R."/>
            <person name="Vasireddy S."/>
            <person name="Smith T."/>
            <person name="Brown-Elliott B.A."/>
            <person name="Wallace R.J.Jr."/>
            <person name="Hasan N.A."/>
            <person name="Reischl U."/>
            <person name="Sanchez S."/>
        </authorList>
    </citation>
    <scope>NUCLEOTIDE SEQUENCE [LARGE SCALE GENOMIC DNA]</scope>
    <source>
        <strain evidence="5 6">24999</strain>
    </source>
</reference>
<feature type="domain" description="Alpha/beta hydrolase fold-3" evidence="4">
    <location>
        <begin position="78"/>
        <end position="286"/>
    </location>
</feature>
<accession>A0A1S1JCG5</accession>
<dbReference type="FunFam" id="3.40.50.1820:FF:000089">
    <property type="entry name" value="Alpha/beta hydrolase"/>
    <property type="match status" value="1"/>
</dbReference>
<dbReference type="OrthoDB" id="3181909at2"/>
<name>A0A1S1JCG5_9MYCO</name>
<dbReference type="RefSeq" id="WP_070947256.1">
    <property type="nucleotide sequence ID" value="NZ_MLCL01000013.1"/>
</dbReference>
<dbReference type="GO" id="GO:0016787">
    <property type="term" value="F:hydrolase activity"/>
    <property type="evidence" value="ECO:0007669"/>
    <property type="project" value="UniProtKB-KW"/>
</dbReference>
<dbReference type="Proteomes" id="UP000179636">
    <property type="component" value="Unassembled WGS sequence"/>
</dbReference>
<dbReference type="PANTHER" id="PTHR48081">
    <property type="entry name" value="AB HYDROLASE SUPERFAMILY PROTEIN C4A8.06C"/>
    <property type="match status" value="1"/>
</dbReference>
<protein>
    <recommendedName>
        <fullName evidence="4">Alpha/beta hydrolase fold-3 domain-containing protein</fullName>
    </recommendedName>
</protein>
<evidence type="ECO:0000259" key="4">
    <source>
        <dbReference type="Pfam" id="PF07859"/>
    </source>
</evidence>
<evidence type="ECO:0000313" key="6">
    <source>
        <dbReference type="Proteomes" id="UP000179636"/>
    </source>
</evidence>